<evidence type="ECO:0000313" key="2">
    <source>
        <dbReference type="EMBL" id="KAF9737634.1"/>
    </source>
</evidence>
<reference evidence="2" key="1">
    <citation type="journal article" date="2020" name="Mol. Plant Microbe Interact.">
        <title>Genome Sequence of the Biocontrol Agent Coniothyrium minitans strain Conio (IMI 134523).</title>
        <authorList>
            <person name="Patel D."/>
            <person name="Shittu T.A."/>
            <person name="Baroncelli R."/>
            <person name="Muthumeenakshi S."/>
            <person name="Osborne T.H."/>
            <person name="Janganan T.K."/>
            <person name="Sreenivasaprasad S."/>
        </authorList>
    </citation>
    <scope>NUCLEOTIDE SEQUENCE</scope>
    <source>
        <strain evidence="2">Conio</strain>
    </source>
</reference>
<feature type="compositionally biased region" description="Basic and acidic residues" evidence="1">
    <location>
        <begin position="314"/>
        <end position="328"/>
    </location>
</feature>
<evidence type="ECO:0000256" key="1">
    <source>
        <dbReference type="SAM" id="MobiDB-lite"/>
    </source>
</evidence>
<name>A0A9P6KTD4_9PLEO</name>
<gene>
    <name evidence="2" type="ORF">PMIN01_05413</name>
</gene>
<comment type="caution">
    <text evidence="2">The sequence shown here is derived from an EMBL/GenBank/DDBJ whole genome shotgun (WGS) entry which is preliminary data.</text>
</comment>
<feature type="compositionally biased region" description="Low complexity" evidence="1">
    <location>
        <begin position="85"/>
        <end position="94"/>
    </location>
</feature>
<dbReference type="Proteomes" id="UP000756921">
    <property type="component" value="Unassembled WGS sequence"/>
</dbReference>
<sequence>MEENTRANKAKCKNGGLGSEDPAKKHQLAAVSDAITRTQTQEDSDIRADQKPSLSKPPSMERDGLTSSTAQLHGGARSPGSPLSTATRTTGLLAGGPVHAPDSLGNLCGLEQISKFAGLGVASHVDISTGVCSTSANGDSEFSWTLPHSNATTSLAPTQEYGLDCTRQQMHFRFLDLPKEMRLMVYDYLMCETYHPVSHSEMGMWYKDAPSPLGLFLTCRFIYDEAGALKSGDCPLYLSVVEMIMGRSASDGEEELESRTSCRRRAGWVVRPQAIEPFLEDVRELYEGLEWDKLARARRSGRSNSMQSNGRAAGSEKDGDDREKRGQSLDEAQALARQFSHDSIPRDNDADDNNMGVNHQRPDDANDDDEDDEDHDGPVEMGILPDCFTTIAQSLGDDCSVILTMVCTSLAVLARAKRKMQAFKRNYVLGDDILGMWYGETNDSGLKEFLAWSIALVDGMRWELADEQELGCVISDK</sequence>
<organism evidence="2 3">
    <name type="scientific">Paraphaeosphaeria minitans</name>
    <dbReference type="NCBI Taxonomy" id="565426"/>
    <lineage>
        <taxon>Eukaryota</taxon>
        <taxon>Fungi</taxon>
        <taxon>Dikarya</taxon>
        <taxon>Ascomycota</taxon>
        <taxon>Pezizomycotina</taxon>
        <taxon>Dothideomycetes</taxon>
        <taxon>Pleosporomycetidae</taxon>
        <taxon>Pleosporales</taxon>
        <taxon>Massarineae</taxon>
        <taxon>Didymosphaeriaceae</taxon>
        <taxon>Paraphaeosphaeria</taxon>
    </lineage>
</organism>
<dbReference type="PANTHER" id="PTHR42085">
    <property type="entry name" value="F-BOX DOMAIN-CONTAINING PROTEIN"/>
    <property type="match status" value="1"/>
</dbReference>
<feature type="compositionally biased region" description="Basic and acidic residues" evidence="1">
    <location>
        <begin position="339"/>
        <end position="348"/>
    </location>
</feature>
<feature type="compositionally biased region" description="Acidic residues" evidence="1">
    <location>
        <begin position="365"/>
        <end position="375"/>
    </location>
</feature>
<protein>
    <submittedName>
        <fullName evidence="2">Uncharacterized protein</fullName>
    </submittedName>
</protein>
<proteinExistence type="predicted"/>
<dbReference type="InterPro" id="IPR038883">
    <property type="entry name" value="AN11006-like"/>
</dbReference>
<feature type="region of interest" description="Disordered" evidence="1">
    <location>
        <begin position="297"/>
        <end position="380"/>
    </location>
</feature>
<accession>A0A9P6KTD4</accession>
<dbReference type="AlphaFoldDB" id="A0A9P6KTD4"/>
<dbReference type="OrthoDB" id="5314997at2759"/>
<dbReference type="EMBL" id="WJXW01000004">
    <property type="protein sequence ID" value="KAF9737634.1"/>
    <property type="molecule type" value="Genomic_DNA"/>
</dbReference>
<feature type="region of interest" description="Disordered" evidence="1">
    <location>
        <begin position="1"/>
        <end position="94"/>
    </location>
</feature>
<dbReference type="PANTHER" id="PTHR42085:SF2">
    <property type="entry name" value="F-BOX DOMAIN-CONTAINING PROTEIN"/>
    <property type="match status" value="1"/>
</dbReference>
<evidence type="ECO:0000313" key="3">
    <source>
        <dbReference type="Proteomes" id="UP000756921"/>
    </source>
</evidence>
<keyword evidence="3" id="KW-1185">Reference proteome</keyword>